<accession>A0ABU7ZSP1</accession>
<dbReference type="Proteomes" id="UP001380822">
    <property type="component" value="Unassembled WGS sequence"/>
</dbReference>
<keyword evidence="1" id="KW-0812">Transmembrane</keyword>
<name>A0ABU7ZSP1_9HYPH</name>
<evidence type="ECO:0000313" key="2">
    <source>
        <dbReference type="EMBL" id="MEH0098041.1"/>
    </source>
</evidence>
<dbReference type="Pfam" id="PF10805">
    <property type="entry name" value="DUF2730"/>
    <property type="match status" value="1"/>
</dbReference>
<gene>
    <name evidence="2" type="ORF">V6L76_17395</name>
</gene>
<dbReference type="EMBL" id="JBAKBE010000011">
    <property type="protein sequence ID" value="MEH0098041.1"/>
    <property type="molecule type" value="Genomic_DNA"/>
</dbReference>
<keyword evidence="3" id="KW-1185">Reference proteome</keyword>
<comment type="caution">
    <text evidence="2">The sequence shown here is derived from an EMBL/GenBank/DDBJ whole genome shotgun (WGS) entry which is preliminary data.</text>
</comment>
<evidence type="ECO:0000313" key="3">
    <source>
        <dbReference type="Proteomes" id="UP001380822"/>
    </source>
</evidence>
<evidence type="ECO:0000256" key="1">
    <source>
        <dbReference type="SAM" id="Phobius"/>
    </source>
</evidence>
<feature type="transmembrane region" description="Helical" evidence="1">
    <location>
        <begin position="12"/>
        <end position="30"/>
    </location>
</feature>
<reference evidence="2 3" key="1">
    <citation type="submission" date="2024-02" db="EMBL/GenBank/DDBJ databases">
        <title>A new putative Pannonibacter species isolated from two cases of bloodstream infections in paediatric patients.</title>
        <authorList>
            <person name="Castellana S."/>
            <person name="De Laurentiis V."/>
            <person name="Grassi M."/>
            <person name="De Leonardis F."/>
            <person name="Mosca A."/>
            <person name="De Carlo C."/>
            <person name="Sparapano E."/>
            <person name="Ronga L."/>
            <person name="Santacroce L."/>
            <person name="Chironna M."/>
            <person name="De Robertis A."/>
            <person name="Bianco A."/>
            <person name="Del Sambro L."/>
            <person name="Capozzi L."/>
            <person name="Parisi A."/>
        </authorList>
    </citation>
    <scope>NUCLEOTIDE SEQUENCE [LARGE SCALE GENOMIC DNA]</scope>
    <source>
        <strain evidence="2 3">Pt2</strain>
    </source>
</reference>
<keyword evidence="1" id="KW-0472">Membrane</keyword>
<sequence>MSDLLASAQKYWWLITGPVTVALAVALLWLRTQFATKTEFGAQSEQINGAISKLAKRIDEHAETTDHRLTQLEAATEHLPTREAMHQLALQVERQGAMIEAMRDAQRATAAGVARIEEFMIRAGGTK</sequence>
<protein>
    <submittedName>
        <fullName evidence="2">DUF2730 family protein</fullName>
    </submittedName>
</protein>
<proteinExistence type="predicted"/>
<organism evidence="2 3">
    <name type="scientific">Pannonibacter anstelovis</name>
    <dbReference type="NCBI Taxonomy" id="3121537"/>
    <lineage>
        <taxon>Bacteria</taxon>
        <taxon>Pseudomonadati</taxon>
        <taxon>Pseudomonadota</taxon>
        <taxon>Alphaproteobacteria</taxon>
        <taxon>Hyphomicrobiales</taxon>
        <taxon>Stappiaceae</taxon>
        <taxon>Pannonibacter</taxon>
    </lineage>
</organism>
<dbReference type="RefSeq" id="WP_334252405.1">
    <property type="nucleotide sequence ID" value="NZ_JBAKBE010000011.1"/>
</dbReference>
<dbReference type="InterPro" id="IPR020269">
    <property type="entry name" value="Phage_Mu_Releasin"/>
</dbReference>
<keyword evidence="1" id="KW-1133">Transmembrane helix</keyword>